<evidence type="ECO:0000256" key="9">
    <source>
        <dbReference type="PIRSR" id="PIRSR001084-1"/>
    </source>
</evidence>
<dbReference type="InterPro" id="IPR013780">
    <property type="entry name" value="Glyco_hydro_b"/>
</dbReference>
<dbReference type="InterPro" id="IPR003476">
    <property type="entry name" value="Glyco_hydro_42"/>
</dbReference>
<proteinExistence type="inferred from homology"/>
<feature type="domain" description="Glycoside hydrolase family 42 N-terminal" evidence="11">
    <location>
        <begin position="6"/>
        <end position="390"/>
    </location>
</feature>
<keyword evidence="7 8" id="KW-0326">Glycosidase</keyword>
<dbReference type="GO" id="GO:0004565">
    <property type="term" value="F:beta-galactosidase activity"/>
    <property type="evidence" value="ECO:0007669"/>
    <property type="project" value="UniProtKB-EC"/>
</dbReference>
<accession>A0A1N6JEH7</accession>
<feature type="active site" description="Proton donor" evidence="9">
    <location>
        <position position="142"/>
    </location>
</feature>
<evidence type="ECO:0000256" key="10">
    <source>
        <dbReference type="PIRSR" id="PIRSR001084-2"/>
    </source>
</evidence>
<dbReference type="OrthoDB" id="9800974at2"/>
<dbReference type="InterPro" id="IPR017853">
    <property type="entry name" value="GH"/>
</dbReference>
<gene>
    <name evidence="13" type="ORF">SAMN05444168_4302</name>
</gene>
<dbReference type="Pfam" id="PF02449">
    <property type="entry name" value="Glyco_hydro_42"/>
    <property type="match status" value="1"/>
</dbReference>
<organism evidence="13 14">
    <name type="scientific">Paraburkholderia phenazinium</name>
    <dbReference type="NCBI Taxonomy" id="60549"/>
    <lineage>
        <taxon>Bacteria</taxon>
        <taxon>Pseudomonadati</taxon>
        <taxon>Pseudomonadota</taxon>
        <taxon>Betaproteobacteria</taxon>
        <taxon>Burkholderiales</taxon>
        <taxon>Burkholderiaceae</taxon>
        <taxon>Paraburkholderia</taxon>
    </lineage>
</organism>
<evidence type="ECO:0000256" key="4">
    <source>
        <dbReference type="ARBA" id="ARBA00022723"/>
    </source>
</evidence>
<dbReference type="Gene3D" id="2.60.40.1180">
    <property type="entry name" value="Golgi alpha-mannosidase II"/>
    <property type="match status" value="1"/>
</dbReference>
<dbReference type="InterPro" id="IPR029062">
    <property type="entry name" value="Class_I_gatase-like"/>
</dbReference>
<evidence type="ECO:0000256" key="3">
    <source>
        <dbReference type="ARBA" id="ARBA00012756"/>
    </source>
</evidence>
<dbReference type="PANTHER" id="PTHR36447">
    <property type="entry name" value="BETA-GALACTOSIDASE GANA"/>
    <property type="match status" value="1"/>
</dbReference>
<evidence type="ECO:0000256" key="1">
    <source>
        <dbReference type="ARBA" id="ARBA00001412"/>
    </source>
</evidence>
<evidence type="ECO:0000256" key="8">
    <source>
        <dbReference type="PIRNR" id="PIRNR001084"/>
    </source>
</evidence>
<dbReference type="InterPro" id="IPR013529">
    <property type="entry name" value="Glyco_hydro_42_N"/>
</dbReference>
<evidence type="ECO:0000259" key="12">
    <source>
        <dbReference type="Pfam" id="PF08532"/>
    </source>
</evidence>
<dbReference type="InterPro" id="IPR013738">
    <property type="entry name" value="Beta_galactosidase_Trimer"/>
</dbReference>
<feature type="domain" description="Beta-galactosidase trimerisation" evidence="12">
    <location>
        <begin position="410"/>
        <end position="603"/>
    </location>
</feature>
<evidence type="ECO:0000313" key="14">
    <source>
        <dbReference type="Proteomes" id="UP000184693"/>
    </source>
</evidence>
<sequence>MHLGVCYYPEQWPQHQWESDARRMAELGISRVRIAEFAWSRMEPEPGRYEWAWLDTAIETLAKHGLKVVLGTPTATPPRWLVELHPEILPVNKDGVTLKFGSRRHYDISSEVYREHCARIVEQMVQRYGKHPAVIAWQTDNELACHDTSPTYTEAARVRFGKWLAARYGEVARLNTAWGNVFWSMEYRSFDEIGLPNLTPTDANPSHWLDFRRFMSSEVASFHSLQGELIREHAPGRDLLHNFMGFFTSFDHYEFAESGLDVAAWDSYPLPRTEVLWFDDAEKHRWARTGHPDIPAFNHDLYRGVGKGRMWVMEQQVGPVNWAPYNPVPKAGMARLWTWEAFAHGAELVSYFRWRQAPFAQEQMHSGINAPDDKLTTGGHEIARVGRELAAFDRAAVASGAAATAEAKQAPVALLFDYPADWIVQIQRHGADFDYQRLVFEWYSCLREMGVDVDMLPATADLSGYRLIVAPSLPVVPDVLVAQIQAGHSHWLFGPRTGSKTAGYTIPATLPPGPLQAVLDVRVAQSESLRPTLRPAASFNDVQGQGRSWRDHVEAGPGVDVLASFDDGWPALVQSGRVRMTTACFDPALQRALLESSVRDAGIEVVDLPEGGRLRRLGKVRFAFNYGEKAWQVPAPEGAHFVLGGREIGSCDVAAWIETH</sequence>
<protein>
    <recommendedName>
        <fullName evidence="3 8">Beta-galactosidase</fullName>
        <shortName evidence="8">Beta-gal</shortName>
        <ecNumber evidence="3 8">3.2.1.23</ecNumber>
    </recommendedName>
</protein>
<dbReference type="Gene3D" id="3.20.20.80">
    <property type="entry name" value="Glycosidases"/>
    <property type="match status" value="1"/>
</dbReference>
<feature type="active site" description="Nucleophile" evidence="9">
    <location>
        <position position="314"/>
    </location>
</feature>
<dbReference type="AlphaFoldDB" id="A0A1N6JEH7"/>
<dbReference type="EMBL" id="FSRM01000002">
    <property type="protein sequence ID" value="SIO42768.1"/>
    <property type="molecule type" value="Genomic_DNA"/>
</dbReference>
<dbReference type="Pfam" id="PF08532">
    <property type="entry name" value="Glyco_hydro_42M"/>
    <property type="match status" value="1"/>
</dbReference>
<dbReference type="SUPFAM" id="SSF52317">
    <property type="entry name" value="Class I glutamine amidotransferase-like"/>
    <property type="match status" value="1"/>
</dbReference>
<dbReference type="Proteomes" id="UP000184693">
    <property type="component" value="Unassembled WGS sequence"/>
</dbReference>
<evidence type="ECO:0000256" key="5">
    <source>
        <dbReference type="ARBA" id="ARBA00022801"/>
    </source>
</evidence>
<dbReference type="Gene3D" id="3.40.50.880">
    <property type="match status" value="1"/>
</dbReference>
<evidence type="ECO:0000259" key="11">
    <source>
        <dbReference type="Pfam" id="PF02449"/>
    </source>
</evidence>
<feature type="binding site" evidence="10">
    <location>
        <position position="322"/>
    </location>
    <ligand>
        <name>substrate</name>
    </ligand>
</feature>
<dbReference type="RefSeq" id="WP_074266416.1">
    <property type="nucleotide sequence ID" value="NZ_FSRM01000002.1"/>
</dbReference>
<feature type="binding site" evidence="10">
    <location>
        <position position="103"/>
    </location>
    <ligand>
        <name>substrate</name>
    </ligand>
</feature>
<evidence type="ECO:0000256" key="7">
    <source>
        <dbReference type="ARBA" id="ARBA00023295"/>
    </source>
</evidence>
<reference evidence="13 14" key="1">
    <citation type="submission" date="2016-11" db="EMBL/GenBank/DDBJ databases">
        <authorList>
            <person name="Jaros S."/>
            <person name="Januszkiewicz K."/>
            <person name="Wedrychowicz H."/>
        </authorList>
    </citation>
    <scope>NUCLEOTIDE SEQUENCE [LARGE SCALE GENOMIC DNA]</scope>
    <source>
        <strain evidence="13 14">GAS86</strain>
    </source>
</reference>
<comment type="catalytic activity">
    <reaction evidence="1 8">
        <text>Hydrolysis of terminal non-reducing beta-D-galactose residues in beta-D-galactosides.</text>
        <dbReference type="EC" id="3.2.1.23"/>
    </reaction>
</comment>
<dbReference type="GO" id="GO:0005975">
    <property type="term" value="P:carbohydrate metabolic process"/>
    <property type="evidence" value="ECO:0007669"/>
    <property type="project" value="InterPro"/>
</dbReference>
<dbReference type="CDD" id="cd03143">
    <property type="entry name" value="A4_beta-galactosidase_middle_domain"/>
    <property type="match status" value="1"/>
</dbReference>
<evidence type="ECO:0000256" key="2">
    <source>
        <dbReference type="ARBA" id="ARBA00005940"/>
    </source>
</evidence>
<dbReference type="SUPFAM" id="SSF51011">
    <property type="entry name" value="Glycosyl hydrolase domain"/>
    <property type="match status" value="1"/>
</dbReference>
<evidence type="ECO:0000256" key="6">
    <source>
        <dbReference type="ARBA" id="ARBA00022833"/>
    </source>
</evidence>
<keyword evidence="6" id="KW-0862">Zinc</keyword>
<dbReference type="GO" id="GO:0046872">
    <property type="term" value="F:metal ion binding"/>
    <property type="evidence" value="ECO:0007669"/>
    <property type="project" value="UniProtKB-KW"/>
</dbReference>
<evidence type="ECO:0000313" key="13">
    <source>
        <dbReference type="EMBL" id="SIO42768.1"/>
    </source>
</evidence>
<dbReference type="PANTHER" id="PTHR36447:SF2">
    <property type="entry name" value="BETA-GALACTOSIDASE YESZ"/>
    <property type="match status" value="1"/>
</dbReference>
<comment type="similarity">
    <text evidence="2 8">Belongs to the glycosyl hydrolase 42 family.</text>
</comment>
<keyword evidence="5 8" id="KW-0378">Hydrolase</keyword>
<keyword evidence="4" id="KW-0479">Metal-binding</keyword>
<dbReference type="SUPFAM" id="SSF51445">
    <property type="entry name" value="(Trans)glycosidases"/>
    <property type="match status" value="1"/>
</dbReference>
<name>A0A1N6JEH7_9BURK</name>
<feature type="binding site" evidence="10">
    <location>
        <position position="141"/>
    </location>
    <ligand>
        <name>substrate</name>
    </ligand>
</feature>
<dbReference type="PIRSF" id="PIRSF001084">
    <property type="entry name" value="B-galactosidase"/>
    <property type="match status" value="1"/>
</dbReference>
<dbReference type="GO" id="GO:0009341">
    <property type="term" value="C:beta-galactosidase complex"/>
    <property type="evidence" value="ECO:0007669"/>
    <property type="project" value="InterPro"/>
</dbReference>
<dbReference type="EC" id="3.2.1.23" evidence="3 8"/>